<evidence type="ECO:0000256" key="2">
    <source>
        <dbReference type="ARBA" id="ARBA00022801"/>
    </source>
</evidence>
<dbReference type="PROSITE" id="PS51462">
    <property type="entry name" value="NUDIX"/>
    <property type="match status" value="1"/>
</dbReference>
<dbReference type="EMBL" id="QGTJ01000014">
    <property type="protein sequence ID" value="PWV58705.1"/>
    <property type="molecule type" value="Genomic_DNA"/>
</dbReference>
<dbReference type="RefSeq" id="WP_246004713.1">
    <property type="nucleotide sequence ID" value="NZ_QGTJ01000014.1"/>
</dbReference>
<dbReference type="PANTHER" id="PTHR21340">
    <property type="entry name" value="DIADENOSINE 5,5-P1,P4-TETRAPHOSPHATE PYROPHOSPHOHYDROLASE MUTT"/>
    <property type="match status" value="1"/>
</dbReference>
<dbReference type="InterPro" id="IPR000086">
    <property type="entry name" value="NUDIX_hydrolase_dom"/>
</dbReference>
<evidence type="ECO:0000259" key="3">
    <source>
        <dbReference type="PROSITE" id="PS51462"/>
    </source>
</evidence>
<keyword evidence="5" id="KW-1185">Reference proteome</keyword>
<sequence length="159" mass="18176">MSQYRAKHPARPASEPSILSCGVIVLRPAADGSWLYLLLRAFNYWDFPKGMRESGELPLATALREVREETTLTELDFRWGEVYRETPPYNHGCKVARYYIASVAANAAVDLPISEELGRPEHSEYRWVTRQEAWGMLTPRVRAVLRWSDGILSVGHHPH</sequence>
<reference evidence="4 5" key="1">
    <citation type="submission" date="2018-05" db="EMBL/GenBank/DDBJ databases">
        <title>Genomic Encyclopedia of Type Strains, Phase IV (KMG-IV): sequencing the most valuable type-strain genomes for metagenomic binning, comparative biology and taxonomic classification.</title>
        <authorList>
            <person name="Goeker M."/>
        </authorList>
    </citation>
    <scope>NUCLEOTIDE SEQUENCE [LARGE SCALE GENOMIC DNA]</scope>
    <source>
        <strain evidence="4 5">DSM 23606</strain>
    </source>
</reference>
<gene>
    <name evidence="4" type="ORF">C7443_11431</name>
</gene>
<feature type="domain" description="Nudix hydrolase" evidence="3">
    <location>
        <begin position="16"/>
        <end position="150"/>
    </location>
</feature>
<dbReference type="SUPFAM" id="SSF55811">
    <property type="entry name" value="Nudix"/>
    <property type="match status" value="1"/>
</dbReference>
<proteinExistence type="predicted"/>
<organism evidence="4 5">
    <name type="scientific">Plasticicumulans acidivorans</name>
    <dbReference type="NCBI Taxonomy" id="886464"/>
    <lineage>
        <taxon>Bacteria</taxon>
        <taxon>Pseudomonadati</taxon>
        <taxon>Pseudomonadota</taxon>
        <taxon>Gammaproteobacteria</taxon>
        <taxon>Candidatus Competibacteraceae</taxon>
        <taxon>Plasticicumulans</taxon>
    </lineage>
</organism>
<comment type="caution">
    <text evidence="4">The sequence shown here is derived from an EMBL/GenBank/DDBJ whole genome shotgun (WGS) entry which is preliminary data.</text>
</comment>
<dbReference type="InterPro" id="IPR015797">
    <property type="entry name" value="NUDIX_hydrolase-like_dom_sf"/>
</dbReference>
<accession>A0A317MRY8</accession>
<dbReference type="InterPro" id="IPR051325">
    <property type="entry name" value="Nudix_hydrolase_domain"/>
</dbReference>
<dbReference type="GO" id="GO:0006167">
    <property type="term" value="P:AMP biosynthetic process"/>
    <property type="evidence" value="ECO:0007669"/>
    <property type="project" value="TreeGrafter"/>
</dbReference>
<dbReference type="Gene3D" id="3.90.79.10">
    <property type="entry name" value="Nucleoside Triphosphate Pyrophosphohydrolase"/>
    <property type="match status" value="1"/>
</dbReference>
<evidence type="ECO:0000313" key="4">
    <source>
        <dbReference type="EMBL" id="PWV58705.1"/>
    </source>
</evidence>
<evidence type="ECO:0000313" key="5">
    <source>
        <dbReference type="Proteomes" id="UP000246569"/>
    </source>
</evidence>
<keyword evidence="2" id="KW-0378">Hydrolase</keyword>
<dbReference type="InterPro" id="IPR020084">
    <property type="entry name" value="NUDIX_hydrolase_CS"/>
</dbReference>
<dbReference type="AlphaFoldDB" id="A0A317MRY8"/>
<protein>
    <submittedName>
        <fullName evidence="4">Bis(5'-nucleosidyl)-tetraphosphatase</fullName>
    </submittedName>
</protein>
<dbReference type="PROSITE" id="PS00893">
    <property type="entry name" value="NUDIX_BOX"/>
    <property type="match status" value="1"/>
</dbReference>
<comment type="cofactor">
    <cofactor evidence="1">
        <name>Mg(2+)</name>
        <dbReference type="ChEBI" id="CHEBI:18420"/>
    </cofactor>
</comment>
<evidence type="ECO:0000256" key="1">
    <source>
        <dbReference type="ARBA" id="ARBA00001946"/>
    </source>
</evidence>
<dbReference type="GO" id="GO:0004081">
    <property type="term" value="F:bis(5'-nucleosyl)-tetraphosphatase (asymmetrical) activity"/>
    <property type="evidence" value="ECO:0007669"/>
    <property type="project" value="TreeGrafter"/>
</dbReference>
<dbReference type="GO" id="GO:0006754">
    <property type="term" value="P:ATP biosynthetic process"/>
    <property type="evidence" value="ECO:0007669"/>
    <property type="project" value="TreeGrafter"/>
</dbReference>
<dbReference type="PANTHER" id="PTHR21340:SF0">
    <property type="entry name" value="BIS(5'-NUCLEOSYL)-TETRAPHOSPHATASE [ASYMMETRICAL]"/>
    <property type="match status" value="1"/>
</dbReference>
<dbReference type="Pfam" id="PF00293">
    <property type="entry name" value="NUDIX"/>
    <property type="match status" value="1"/>
</dbReference>
<dbReference type="Proteomes" id="UP000246569">
    <property type="component" value="Unassembled WGS sequence"/>
</dbReference>
<name>A0A317MRY8_9GAMM</name>